<reference evidence="5" key="1">
    <citation type="journal article" date="2014" name="Front. Microbiol.">
        <title>High frequency of phylogenetically diverse reductive dehalogenase-homologous genes in deep subseafloor sedimentary metagenomes.</title>
        <authorList>
            <person name="Kawai M."/>
            <person name="Futagami T."/>
            <person name="Toyoda A."/>
            <person name="Takaki Y."/>
            <person name="Nishi S."/>
            <person name="Hori S."/>
            <person name="Arai W."/>
            <person name="Tsubouchi T."/>
            <person name="Morono Y."/>
            <person name="Uchiyama I."/>
            <person name="Ito T."/>
            <person name="Fujiyama A."/>
            <person name="Inagaki F."/>
            <person name="Takami H."/>
        </authorList>
    </citation>
    <scope>NUCLEOTIDE SEQUENCE</scope>
    <source>
        <strain evidence="5">Expedition CK06-06</strain>
    </source>
</reference>
<evidence type="ECO:0000259" key="3">
    <source>
        <dbReference type="SMART" id="SM00481"/>
    </source>
</evidence>
<dbReference type="SUPFAM" id="SSF89550">
    <property type="entry name" value="PHP domain-like"/>
    <property type="match status" value="1"/>
</dbReference>
<dbReference type="Gene3D" id="3.20.20.140">
    <property type="entry name" value="Metal-dependent hydrolases"/>
    <property type="match status" value="1"/>
</dbReference>
<dbReference type="Pfam" id="PF14791">
    <property type="entry name" value="DNA_pol_B_thumb"/>
    <property type="match status" value="1"/>
</dbReference>
<dbReference type="SUPFAM" id="SSF47802">
    <property type="entry name" value="DNA polymerase beta, N-terminal domain-like"/>
    <property type="match status" value="1"/>
</dbReference>
<dbReference type="CDD" id="cd07436">
    <property type="entry name" value="PHP_PolX"/>
    <property type="match status" value="1"/>
</dbReference>
<dbReference type="InterPro" id="IPR016195">
    <property type="entry name" value="Pol/histidinol_Pase-like"/>
</dbReference>
<dbReference type="InterPro" id="IPR029398">
    <property type="entry name" value="PolB_thumb"/>
</dbReference>
<protein>
    <recommendedName>
        <fullName evidence="6">Polymerase/histidinol phosphatase N-terminal domain-containing protein</fullName>
    </recommendedName>
</protein>
<dbReference type="Pfam" id="PF02811">
    <property type="entry name" value="PHP"/>
    <property type="match status" value="1"/>
</dbReference>
<evidence type="ECO:0000256" key="1">
    <source>
        <dbReference type="ARBA" id="ARBA00022679"/>
    </source>
</evidence>
<sequence>MINLKLANILTAIAEIKKSSPDDKNMLLGLIIAARTLRDNPESIEKIYSSGKLRELTGMEEPAYKLIKEYLDTGSIGLYEELKSKYSENLIRLVRISGLGKKKMFKIYDTFNIKSLEDLKDKLVDNNRIANVLAEGGSGKNKAGESYTERLKQSLDYMESIRGMFPRWQVELYLDEIKNSLYKIKDIERFVFVGSLRRKKSIVKDIDILIQPYFNNPLYDFERSKKLLGEIRSLNFIKRLLSSDIRKENISARFETVFEIEIEFIISSAKNWAVDMLYTTGSKKHVEKLERIAQKKGYFKSGRIETAGFSENSGEGTGNYLPADDEFYEKNIYSRLNLQYIPPELREDLGEIELAENFLVPSLLTMEDIKGDLHIHSRWSDGIISLHDMVERVKKFNYEYIAITDHSESSYYGRGLDAKRVQEKINYINKLKSRFKDFYILMGSEIEIRGVGKLDYPENIIKKMDIAIGSMHSSFLNTRAENTARTVSAIENRYIDFIAHPTGVVFGNRAPYSIDVDRLISAAAKNNKALEINSYFLRMDLSEQDVRKAREMGVKVVINTDAHRPNNMDMVRLGVDVARRAGLQKKDVLNALTLKELKAWKKQRS</sequence>
<dbReference type="InterPro" id="IPR050243">
    <property type="entry name" value="PHP_phosphatase"/>
</dbReference>
<evidence type="ECO:0008006" key="6">
    <source>
        <dbReference type="Google" id="ProtNLM"/>
    </source>
</evidence>
<gene>
    <name evidence="5" type="ORF">S06H3_00007</name>
</gene>
<dbReference type="InterPro" id="IPR037160">
    <property type="entry name" value="DNA_Pol_thumb_sf"/>
</dbReference>
<dbReference type="InterPro" id="IPR004013">
    <property type="entry name" value="PHP_dom"/>
</dbReference>
<dbReference type="Gene3D" id="1.10.150.20">
    <property type="entry name" value="5' to 3' exonuclease, C-terminal subdomain"/>
    <property type="match status" value="1"/>
</dbReference>
<organism evidence="5">
    <name type="scientific">marine sediment metagenome</name>
    <dbReference type="NCBI Taxonomy" id="412755"/>
    <lineage>
        <taxon>unclassified sequences</taxon>
        <taxon>metagenomes</taxon>
        <taxon>ecological metagenomes</taxon>
    </lineage>
</organism>
<dbReference type="GO" id="GO:0005829">
    <property type="term" value="C:cytosol"/>
    <property type="evidence" value="ECO:0007669"/>
    <property type="project" value="TreeGrafter"/>
</dbReference>
<dbReference type="InterPro" id="IPR003141">
    <property type="entry name" value="Pol/His_phosphatase_N"/>
</dbReference>
<dbReference type="InterPro" id="IPR002054">
    <property type="entry name" value="DNA-dir_DNA_pol_X"/>
</dbReference>
<dbReference type="GO" id="GO:0008270">
    <property type="term" value="F:zinc ion binding"/>
    <property type="evidence" value="ECO:0007669"/>
    <property type="project" value="TreeGrafter"/>
</dbReference>
<feature type="domain" description="Polymerase/histidinol phosphatase N-terminal" evidence="3">
    <location>
        <begin position="371"/>
        <end position="450"/>
    </location>
</feature>
<dbReference type="Gene3D" id="3.30.210.10">
    <property type="entry name" value="DNA polymerase, thumb domain"/>
    <property type="match status" value="1"/>
</dbReference>
<dbReference type="AlphaFoldDB" id="X1J9B9"/>
<keyword evidence="2" id="KW-0548">Nucleotidyltransferase</keyword>
<keyword evidence="1" id="KW-0808">Transferase</keyword>
<dbReference type="InterPro" id="IPR027421">
    <property type="entry name" value="DNA_pol_lamdba_lyase_dom_sf"/>
</dbReference>
<dbReference type="InterPro" id="IPR047967">
    <property type="entry name" value="PolX_PHP"/>
</dbReference>
<dbReference type="SUPFAM" id="SSF81301">
    <property type="entry name" value="Nucleotidyltransferase"/>
    <property type="match status" value="1"/>
</dbReference>
<dbReference type="GO" id="GO:0003677">
    <property type="term" value="F:DNA binding"/>
    <property type="evidence" value="ECO:0007669"/>
    <property type="project" value="InterPro"/>
</dbReference>
<dbReference type="PANTHER" id="PTHR36928:SF1">
    <property type="entry name" value="PHOSPHATASE YCDX-RELATED"/>
    <property type="match status" value="1"/>
</dbReference>
<dbReference type="Gene3D" id="1.10.150.110">
    <property type="entry name" value="DNA polymerase beta, N-terminal domain-like"/>
    <property type="match status" value="1"/>
</dbReference>
<feature type="domain" description="DNA-directed DNA polymerase X" evidence="4">
    <location>
        <begin position="1"/>
        <end position="347"/>
    </location>
</feature>
<evidence type="ECO:0000256" key="2">
    <source>
        <dbReference type="ARBA" id="ARBA00022695"/>
    </source>
</evidence>
<accession>X1J9B9</accession>
<dbReference type="PANTHER" id="PTHR36928">
    <property type="entry name" value="PHOSPHATASE YCDX-RELATED"/>
    <property type="match status" value="1"/>
</dbReference>
<dbReference type="SMART" id="SM00481">
    <property type="entry name" value="POLIIIAc"/>
    <property type="match status" value="1"/>
</dbReference>
<dbReference type="InterPro" id="IPR022311">
    <property type="entry name" value="PolX-like"/>
</dbReference>
<name>X1J9B9_9ZZZZ</name>
<dbReference type="EMBL" id="BARV01000002">
    <property type="protein sequence ID" value="GAH91311.1"/>
    <property type="molecule type" value="Genomic_DNA"/>
</dbReference>
<proteinExistence type="predicted"/>
<evidence type="ECO:0000313" key="5">
    <source>
        <dbReference type="EMBL" id="GAH91311.1"/>
    </source>
</evidence>
<comment type="caution">
    <text evidence="5">The sequence shown here is derived from an EMBL/GenBank/DDBJ whole genome shotgun (WGS) entry which is preliminary data.</text>
</comment>
<dbReference type="PIRSF" id="PIRSF005047">
    <property type="entry name" value="UCP005047_YshC"/>
    <property type="match status" value="1"/>
</dbReference>
<dbReference type="GO" id="GO:0042578">
    <property type="term" value="F:phosphoric ester hydrolase activity"/>
    <property type="evidence" value="ECO:0007669"/>
    <property type="project" value="TreeGrafter"/>
</dbReference>
<dbReference type="InterPro" id="IPR043519">
    <property type="entry name" value="NT_sf"/>
</dbReference>
<dbReference type="SMART" id="SM00483">
    <property type="entry name" value="POLXc"/>
    <property type="match status" value="1"/>
</dbReference>
<dbReference type="Gene3D" id="3.30.460.10">
    <property type="entry name" value="Beta Polymerase, domain 2"/>
    <property type="match status" value="1"/>
</dbReference>
<evidence type="ECO:0000259" key="4">
    <source>
        <dbReference type="SMART" id="SM00483"/>
    </source>
</evidence>
<dbReference type="GO" id="GO:0003887">
    <property type="term" value="F:DNA-directed DNA polymerase activity"/>
    <property type="evidence" value="ECO:0007669"/>
    <property type="project" value="InterPro"/>
</dbReference>